<dbReference type="InterPro" id="IPR000209">
    <property type="entry name" value="Peptidase_S8/S53_dom"/>
</dbReference>
<dbReference type="FunFam" id="3.40.50.200:FF:000014">
    <property type="entry name" value="Proteinase K"/>
    <property type="match status" value="1"/>
</dbReference>
<dbReference type="Pfam" id="PF13205">
    <property type="entry name" value="Big_5"/>
    <property type="match status" value="3"/>
</dbReference>
<dbReference type="PROSITE" id="PS00137">
    <property type="entry name" value="SUBTILASE_HIS"/>
    <property type="match status" value="1"/>
</dbReference>
<feature type="active site" description="Charge relay system" evidence="6">
    <location>
        <position position="135"/>
    </location>
</feature>
<dbReference type="Proteomes" id="UP000249166">
    <property type="component" value="Unassembled WGS sequence"/>
</dbReference>
<evidence type="ECO:0000256" key="7">
    <source>
        <dbReference type="RuleBase" id="RU003355"/>
    </source>
</evidence>
<dbReference type="InterPro" id="IPR050131">
    <property type="entry name" value="Peptidase_S8_subtilisin-like"/>
</dbReference>
<dbReference type="OrthoDB" id="345021at2"/>
<feature type="chain" id="PRO_5039079471" evidence="8">
    <location>
        <begin position="20"/>
        <end position="704"/>
    </location>
</feature>
<evidence type="ECO:0000259" key="10">
    <source>
        <dbReference type="Pfam" id="PF13205"/>
    </source>
</evidence>
<keyword evidence="2 6" id="KW-0645">Protease</keyword>
<dbReference type="PANTHER" id="PTHR43806">
    <property type="entry name" value="PEPTIDASE S8"/>
    <property type="match status" value="1"/>
</dbReference>
<evidence type="ECO:0000256" key="4">
    <source>
        <dbReference type="ARBA" id="ARBA00022801"/>
    </source>
</evidence>
<dbReference type="Pfam" id="PF00082">
    <property type="entry name" value="Peptidase_S8"/>
    <property type="match status" value="1"/>
</dbReference>
<name>A0A328HBU1_ARTGO</name>
<dbReference type="AlphaFoldDB" id="A0A328HBU1"/>
<dbReference type="InterPro" id="IPR036852">
    <property type="entry name" value="Peptidase_S8/S53_dom_sf"/>
</dbReference>
<dbReference type="InterPro" id="IPR015500">
    <property type="entry name" value="Peptidase_S8_subtilisin-rel"/>
</dbReference>
<evidence type="ECO:0000256" key="3">
    <source>
        <dbReference type="ARBA" id="ARBA00022729"/>
    </source>
</evidence>
<dbReference type="PROSITE" id="PS00138">
    <property type="entry name" value="SUBTILASE_SER"/>
    <property type="match status" value="1"/>
</dbReference>
<dbReference type="GO" id="GO:0006508">
    <property type="term" value="P:proteolysis"/>
    <property type="evidence" value="ECO:0007669"/>
    <property type="project" value="UniProtKB-KW"/>
</dbReference>
<feature type="active site" description="Charge relay system" evidence="6">
    <location>
        <position position="168"/>
    </location>
</feature>
<accession>A0A328HBU1</accession>
<comment type="similarity">
    <text evidence="1 6 7">Belongs to the peptidase S8 family.</text>
</comment>
<keyword evidence="4 6" id="KW-0378">Hydrolase</keyword>
<dbReference type="InterPro" id="IPR023827">
    <property type="entry name" value="Peptidase_S8_Asp-AS"/>
</dbReference>
<dbReference type="GO" id="GO:0004252">
    <property type="term" value="F:serine-type endopeptidase activity"/>
    <property type="evidence" value="ECO:0007669"/>
    <property type="project" value="UniProtKB-UniRule"/>
</dbReference>
<dbReference type="Gene3D" id="3.40.50.200">
    <property type="entry name" value="Peptidase S8/S53 domain"/>
    <property type="match status" value="1"/>
</dbReference>
<evidence type="ECO:0000256" key="8">
    <source>
        <dbReference type="SAM" id="SignalP"/>
    </source>
</evidence>
<evidence type="ECO:0000256" key="6">
    <source>
        <dbReference type="PROSITE-ProRule" id="PRU01240"/>
    </source>
</evidence>
<evidence type="ECO:0000313" key="11">
    <source>
        <dbReference type="EMBL" id="RAM35641.1"/>
    </source>
</evidence>
<feature type="domain" description="SbsA Ig-like" evidence="10">
    <location>
        <begin position="382"/>
        <end position="485"/>
    </location>
</feature>
<evidence type="ECO:0000256" key="2">
    <source>
        <dbReference type="ARBA" id="ARBA00022670"/>
    </source>
</evidence>
<evidence type="ECO:0000259" key="9">
    <source>
        <dbReference type="Pfam" id="PF00082"/>
    </source>
</evidence>
<protein>
    <submittedName>
        <fullName evidence="11">Serine protease</fullName>
    </submittedName>
</protein>
<dbReference type="PANTHER" id="PTHR43806:SF11">
    <property type="entry name" value="CEREVISIN-RELATED"/>
    <property type="match status" value="1"/>
</dbReference>
<dbReference type="InterPro" id="IPR014755">
    <property type="entry name" value="Cu-Rt/internalin_Ig-like"/>
</dbReference>
<feature type="signal peptide" evidence="8">
    <location>
        <begin position="1"/>
        <end position="19"/>
    </location>
</feature>
<evidence type="ECO:0000256" key="1">
    <source>
        <dbReference type="ARBA" id="ARBA00011073"/>
    </source>
</evidence>
<dbReference type="EMBL" id="QLNP01000102">
    <property type="protein sequence ID" value="RAM35641.1"/>
    <property type="molecule type" value="Genomic_DNA"/>
</dbReference>
<comment type="caution">
    <text evidence="11">The sequence shown here is derived from an EMBL/GenBank/DDBJ whole genome shotgun (WGS) entry which is preliminary data.</text>
</comment>
<feature type="domain" description="SbsA Ig-like" evidence="10">
    <location>
        <begin position="487"/>
        <end position="595"/>
    </location>
</feature>
<reference evidence="11 12" key="1">
    <citation type="submission" date="2018-04" db="EMBL/GenBank/DDBJ databases">
        <title>Bacteria isolated from cave deposits of Manipur.</title>
        <authorList>
            <person name="Sahoo D."/>
            <person name="Sarangthem I."/>
            <person name="Nandeibam J."/>
        </authorList>
    </citation>
    <scope>NUCLEOTIDE SEQUENCE [LARGE SCALE GENOMIC DNA]</scope>
    <source>
        <strain evidence="12">mrc11</strain>
    </source>
</reference>
<keyword evidence="5 6" id="KW-0720">Serine protease</keyword>
<evidence type="ECO:0000313" key="12">
    <source>
        <dbReference type="Proteomes" id="UP000249166"/>
    </source>
</evidence>
<keyword evidence="3 8" id="KW-0732">Signal</keyword>
<dbReference type="PRINTS" id="PR00723">
    <property type="entry name" value="SUBTILISIN"/>
</dbReference>
<dbReference type="GO" id="GO:0005615">
    <property type="term" value="C:extracellular space"/>
    <property type="evidence" value="ECO:0007669"/>
    <property type="project" value="TreeGrafter"/>
</dbReference>
<gene>
    <name evidence="11" type="ORF">DBZ45_19760</name>
</gene>
<feature type="active site" description="Charge relay system" evidence="6">
    <location>
        <position position="322"/>
    </location>
</feature>
<organism evidence="11 12">
    <name type="scientific">Arthrobacter globiformis</name>
    <dbReference type="NCBI Taxonomy" id="1665"/>
    <lineage>
        <taxon>Bacteria</taxon>
        <taxon>Bacillati</taxon>
        <taxon>Actinomycetota</taxon>
        <taxon>Actinomycetes</taxon>
        <taxon>Micrococcales</taxon>
        <taxon>Micrococcaceae</taxon>
        <taxon>Arthrobacter</taxon>
    </lineage>
</organism>
<feature type="domain" description="Peptidase S8/S53" evidence="9">
    <location>
        <begin position="127"/>
        <end position="360"/>
    </location>
</feature>
<feature type="domain" description="SbsA Ig-like" evidence="10">
    <location>
        <begin position="598"/>
        <end position="701"/>
    </location>
</feature>
<dbReference type="Gene3D" id="2.60.40.1220">
    <property type="match status" value="3"/>
</dbReference>
<dbReference type="InterPro" id="IPR023828">
    <property type="entry name" value="Peptidase_S8_Ser-AS"/>
</dbReference>
<dbReference type="Gene3D" id="3.30.70.80">
    <property type="entry name" value="Peptidase S8 propeptide/proteinase inhibitor I9"/>
    <property type="match status" value="1"/>
</dbReference>
<dbReference type="InterPro" id="IPR034193">
    <property type="entry name" value="PCSK9_ProteinaseK-like"/>
</dbReference>
<dbReference type="InterPro" id="IPR022398">
    <property type="entry name" value="Peptidase_S8_His-AS"/>
</dbReference>
<evidence type="ECO:0000256" key="5">
    <source>
        <dbReference type="ARBA" id="ARBA00022825"/>
    </source>
</evidence>
<proteinExistence type="inferred from homology"/>
<sequence>MLLTALAAPIAGVSAGAAASETGAGAPAARYIVRYSTGTDVSSAVRNLRSRNIAVGRTFAKAIRGAVVTATPGQAAELKRSAGVAAVEPDAAVTAADTQQSATWGLDRVDQRTLPLSGTYTSAASGAGVSAYVVDSGVLSAHAEFGGRVVSGWSAISDGLGTGDCNGHGTHVAGTIAGKTYGVAKAATVVPVRVLDCNGSGFNSDVIAGLEWVASHHQAGTPAVANLSLGSSTSAMVDAAVQGIINDGVTAVVAAGNSAVDACNSSPARVAGALTVAASDSADKQAAFSNYGSCVDLYAPGVGIKSASFSSATATALMSGTSMASPHVAGAAAVVLSRSPGLLPADVASKLLSAATSGAVSGATTGTPNRLLFTDPSAAVLTAPSVSSLSPAANSSGAAVGANICATFSSAVQGVANSTFILRNAVGATVPAAVSYDAATRTATLNPEGLLNASQKYTATLTGGSSAVRDAAGTPFVTGSWSFTTAAAPTVAARTPGANGAAVAAGSNITATFSTGTSGLGVQGISGSSFLLKNAAGTVVPAAVTYSATSRTATLNPAANLANDAKYTATLTGGATAIRDAAGTPLATTSWTFTTGPAPVITAMTPRPGATLVRRTSNIAVTFSEAIQAAGAGTVTLKNAATGARVAATVSRNGSTNQWILNPSATLAAKTRYTATVTGGPAAIRDLAGNSLMTYTWTFTTGSL</sequence>
<dbReference type="PROSITE" id="PS00136">
    <property type="entry name" value="SUBTILASE_ASP"/>
    <property type="match status" value="1"/>
</dbReference>
<dbReference type="PROSITE" id="PS51892">
    <property type="entry name" value="SUBTILASE"/>
    <property type="match status" value="1"/>
</dbReference>
<dbReference type="SUPFAM" id="SSF52743">
    <property type="entry name" value="Subtilisin-like"/>
    <property type="match status" value="1"/>
</dbReference>
<dbReference type="InterPro" id="IPR037045">
    <property type="entry name" value="S8pro/Inhibitor_I9_sf"/>
</dbReference>
<dbReference type="InterPro" id="IPR032812">
    <property type="entry name" value="SbsA_Ig"/>
</dbReference>
<dbReference type="CDD" id="cd04077">
    <property type="entry name" value="Peptidases_S8_PCSK9_ProteinaseK_like"/>
    <property type="match status" value="1"/>
</dbReference>